<dbReference type="EMBL" id="DSEU01000009">
    <property type="protein sequence ID" value="HEM66369.1"/>
    <property type="molecule type" value="Genomic_DNA"/>
</dbReference>
<evidence type="ECO:0000259" key="2">
    <source>
        <dbReference type="Pfam" id="PF01841"/>
    </source>
</evidence>
<dbReference type="InterPro" id="IPR038765">
    <property type="entry name" value="Papain-like_cys_pep_sf"/>
</dbReference>
<sequence length="505" mass="56614">MGEKVLAKKVIAALTLILLIILLALSRVQAHDLPSNDPSDYIRPYEPVVVKLAKKIGQQPFSKYLLDNTRIAYYWVAWNIRYMYDHVRWGEEDYWQLPSTTIMLGTGDCEDKAILLTSLLRALGIPRENVHMVFGRIERLWGGHVGGHAWLEIKLPKNIAQAFQELALETLTVLENTTLVIPLEKGPLYVNITKDIIMSVKMLGWGDRDGWIPLDPTLTLLPLPDGRTVPIPFSLWLWLGYYVYYLGGVKAIPESFYVDKPWTYDATIILPPNDISSIDIPCNRSEYLYGYVKASSPIITLTATSITNTSKIIDIAGEIRDPDGNVIISLSLTDNNTEFSFGFITERDGIYELILKNNAKFDVWITIHLSKESLAAQTLHNVVVEEYVVLSELEYLVYIQNVSKNMSTTITPVIPTTSPLVTPITVTVTIPTTYTTTIRVYEATTVTTTSITTVPIEKTVEKTTTLTVTTPTTAYEKVTDWSIAIPIAVILLVVGIAIGYLIKRK</sequence>
<dbReference type="PANTHER" id="PTHR39327">
    <property type="match status" value="1"/>
</dbReference>
<dbReference type="AlphaFoldDB" id="A0A7J2U1E4"/>
<dbReference type="Pfam" id="PF01841">
    <property type="entry name" value="Transglut_core"/>
    <property type="match status" value="1"/>
</dbReference>
<feature type="domain" description="Transglutaminase-like" evidence="2">
    <location>
        <begin position="63"/>
        <end position="157"/>
    </location>
</feature>
<proteinExistence type="predicted"/>
<dbReference type="InterPro" id="IPR010319">
    <property type="entry name" value="Transglutaminase-like_Cys_pept"/>
</dbReference>
<evidence type="ECO:0000313" key="3">
    <source>
        <dbReference type="EMBL" id="HEM66369.1"/>
    </source>
</evidence>
<gene>
    <name evidence="3" type="ORF">ENO26_02180</name>
</gene>
<comment type="caution">
    <text evidence="3">The sequence shown here is derived from an EMBL/GenBank/DDBJ whole genome shotgun (WGS) entry which is preliminary data.</text>
</comment>
<feature type="transmembrane region" description="Helical" evidence="1">
    <location>
        <begin position="481"/>
        <end position="502"/>
    </location>
</feature>
<dbReference type="Gene3D" id="3.10.620.30">
    <property type="match status" value="1"/>
</dbReference>
<accession>A0A7J2U1E4</accession>
<reference evidence="3" key="1">
    <citation type="journal article" date="2020" name="mSystems">
        <title>Genome- and Community-Level Interaction Insights into Carbon Utilization and Element Cycling Functions of Hydrothermarchaeota in Hydrothermal Sediment.</title>
        <authorList>
            <person name="Zhou Z."/>
            <person name="Liu Y."/>
            <person name="Xu W."/>
            <person name="Pan J."/>
            <person name="Luo Z.H."/>
            <person name="Li M."/>
        </authorList>
    </citation>
    <scope>NUCLEOTIDE SEQUENCE [LARGE SCALE GENOMIC DNA]</scope>
    <source>
        <strain evidence="3">SpSt-125</strain>
    </source>
</reference>
<dbReference type="SUPFAM" id="SSF54001">
    <property type="entry name" value="Cysteine proteinases"/>
    <property type="match status" value="1"/>
</dbReference>
<evidence type="ECO:0000256" key="1">
    <source>
        <dbReference type="SAM" id="Phobius"/>
    </source>
</evidence>
<organism evidence="3">
    <name type="scientific">Ignisphaera aggregans</name>
    <dbReference type="NCBI Taxonomy" id="334771"/>
    <lineage>
        <taxon>Archaea</taxon>
        <taxon>Thermoproteota</taxon>
        <taxon>Thermoprotei</taxon>
        <taxon>Desulfurococcales</taxon>
        <taxon>Desulfurococcaceae</taxon>
        <taxon>Ignisphaera</taxon>
    </lineage>
</organism>
<dbReference type="PANTHER" id="PTHR39327:SF1">
    <property type="entry name" value="BLR5470 PROTEIN"/>
    <property type="match status" value="1"/>
</dbReference>
<keyword evidence="1" id="KW-1133">Transmembrane helix</keyword>
<keyword evidence="1" id="KW-0812">Transmembrane</keyword>
<dbReference type="InterPro" id="IPR002931">
    <property type="entry name" value="Transglutaminase-like"/>
</dbReference>
<keyword evidence="1" id="KW-0472">Membrane</keyword>
<name>A0A7J2U1E4_9CREN</name>
<protein>
    <submittedName>
        <fullName evidence="3">Transglutaminase domain-containing protein</fullName>
    </submittedName>
</protein>